<dbReference type="Gene3D" id="1.20.5.110">
    <property type="match status" value="1"/>
</dbReference>
<dbReference type="GO" id="GO:0031201">
    <property type="term" value="C:SNARE complex"/>
    <property type="evidence" value="ECO:0007669"/>
    <property type="project" value="EnsemblFungi"/>
</dbReference>
<dbReference type="FunFam" id="1.20.5.110:FF:000006">
    <property type="entry name" value="Syntaxin 6"/>
    <property type="match status" value="1"/>
</dbReference>
<gene>
    <name evidence="11" type="primary">KAFR0K02500</name>
    <name evidence="11" type="ORF">KAFR_0K02500</name>
</gene>
<dbReference type="GO" id="GO:0005484">
    <property type="term" value="F:SNAP receptor activity"/>
    <property type="evidence" value="ECO:0007669"/>
    <property type="project" value="EnsemblFungi"/>
</dbReference>
<dbReference type="Gene3D" id="1.20.58.90">
    <property type="match status" value="1"/>
</dbReference>
<comment type="subcellular location">
    <subcellularLocation>
        <location evidence="1">Membrane</location>
        <topology evidence="1">Single-pass type IV membrane protein</topology>
    </subcellularLocation>
</comment>
<keyword evidence="3" id="KW-0813">Transport</keyword>
<feature type="domain" description="T-SNARE coiled-coil homology" evidence="10">
    <location>
        <begin position="122"/>
        <end position="184"/>
    </location>
</feature>
<dbReference type="InParanoid" id="H2B1V6"/>
<evidence type="ECO:0000313" key="12">
    <source>
        <dbReference type="Proteomes" id="UP000005220"/>
    </source>
</evidence>
<dbReference type="PANTHER" id="PTHR12791">
    <property type="entry name" value="GOLGI SNARE BET1-RELATED"/>
    <property type="match status" value="1"/>
</dbReference>
<dbReference type="AlphaFoldDB" id="H2B1V6"/>
<comment type="similarity">
    <text evidence="2">Belongs to the syntaxin family.</text>
</comment>
<evidence type="ECO:0000256" key="3">
    <source>
        <dbReference type="ARBA" id="ARBA00022448"/>
    </source>
</evidence>
<keyword evidence="4 9" id="KW-0812">Transmembrane</keyword>
<organism evidence="11 12">
    <name type="scientific">Kazachstania africana (strain ATCC 22294 / BCRC 22015 / CBS 2517 / CECT 1963 / NBRC 1671 / NRRL Y-8276)</name>
    <name type="common">Yeast</name>
    <name type="synonym">Kluyveromyces africanus</name>
    <dbReference type="NCBI Taxonomy" id="1071382"/>
    <lineage>
        <taxon>Eukaryota</taxon>
        <taxon>Fungi</taxon>
        <taxon>Dikarya</taxon>
        <taxon>Ascomycota</taxon>
        <taxon>Saccharomycotina</taxon>
        <taxon>Saccharomycetes</taxon>
        <taxon>Saccharomycetales</taxon>
        <taxon>Saccharomycetaceae</taxon>
        <taxon>Kazachstania</taxon>
    </lineage>
</organism>
<dbReference type="InterPro" id="IPR048036">
    <property type="entry name" value="Tlg1p-like_N"/>
</dbReference>
<dbReference type="GeneID" id="13886794"/>
<dbReference type="HOGENOM" id="CLU_061883_0_2_1"/>
<evidence type="ECO:0000256" key="1">
    <source>
        <dbReference type="ARBA" id="ARBA00004211"/>
    </source>
</evidence>
<keyword evidence="12" id="KW-1185">Reference proteome</keyword>
<evidence type="ECO:0000259" key="10">
    <source>
        <dbReference type="PROSITE" id="PS50192"/>
    </source>
</evidence>
<keyword evidence="7 9" id="KW-0472">Membrane</keyword>
<reference evidence="11 12" key="1">
    <citation type="journal article" date="2011" name="Proc. Natl. Acad. Sci. U.S.A.">
        <title>Evolutionary erosion of yeast sex chromosomes by mating-type switching accidents.</title>
        <authorList>
            <person name="Gordon J.L."/>
            <person name="Armisen D."/>
            <person name="Proux-Wera E."/>
            <person name="Oheigeartaigh S.S."/>
            <person name="Byrne K.P."/>
            <person name="Wolfe K.H."/>
        </authorList>
    </citation>
    <scope>NUCLEOTIDE SEQUENCE [LARGE SCALE GENOMIC DNA]</scope>
    <source>
        <strain evidence="12">ATCC 22294 / BCRC 22015 / CBS 2517 / CECT 1963 / NBRC 1671 / NRRL Y-8276</strain>
    </source>
</reference>
<evidence type="ECO:0000256" key="7">
    <source>
        <dbReference type="ARBA" id="ARBA00023136"/>
    </source>
</evidence>
<dbReference type="OrthoDB" id="546861at2759"/>
<keyword evidence="6" id="KW-0175">Coiled coil</keyword>
<feature type="transmembrane region" description="Helical" evidence="9">
    <location>
        <begin position="195"/>
        <end position="213"/>
    </location>
</feature>
<dbReference type="EMBL" id="HE650831">
    <property type="protein sequence ID" value="CCF60606.1"/>
    <property type="molecule type" value="Genomic_DNA"/>
</dbReference>
<evidence type="ECO:0000256" key="2">
    <source>
        <dbReference type="ARBA" id="ARBA00009063"/>
    </source>
</evidence>
<proteinExistence type="inferred from homology"/>
<dbReference type="CDD" id="cd15851">
    <property type="entry name" value="SNARE_Syntaxin6"/>
    <property type="match status" value="1"/>
</dbReference>
<dbReference type="CDD" id="cd21444">
    <property type="entry name" value="SNARE_NTD_Tlg1p-like"/>
    <property type="match status" value="1"/>
</dbReference>
<evidence type="ECO:0000256" key="5">
    <source>
        <dbReference type="ARBA" id="ARBA00022989"/>
    </source>
</evidence>
<dbReference type="eggNOG" id="KOG3202">
    <property type="taxonomic scope" value="Eukaryota"/>
</dbReference>
<dbReference type="KEGG" id="kaf:KAFR_0K02500"/>
<dbReference type="GO" id="GO:0005802">
    <property type="term" value="C:trans-Golgi network"/>
    <property type="evidence" value="ECO:0007669"/>
    <property type="project" value="EnsemblFungi"/>
</dbReference>
<evidence type="ECO:0000313" key="11">
    <source>
        <dbReference type="EMBL" id="CCF60606.1"/>
    </source>
</evidence>
<accession>H2B1V6</accession>
<evidence type="ECO:0000256" key="6">
    <source>
        <dbReference type="ARBA" id="ARBA00023054"/>
    </source>
</evidence>
<evidence type="ECO:0000256" key="9">
    <source>
        <dbReference type="SAM" id="Phobius"/>
    </source>
</evidence>
<sequence length="214" mass="24499">MSSVEDPFDQVLNDTEEQIKRLKDYLKSHGNQNDAEIDGIFNDIKETIVDLERSIIVIQRSGKDTVERETRLNAVRSELDKLQIVRDSTNTANTANTFDPSETNQNVDDIEMDGGVANPFQEQMLREQDDQLDNIHKSMQTLHLHAQTMGQELEDQGQLLDDMNDKFDSVTTKLGLSRRKLEWVYEQNKEKYDNCCIGLLIVVLIVLLVLAFIA</sequence>
<dbReference type="PROSITE" id="PS50192">
    <property type="entry name" value="T_SNARE"/>
    <property type="match status" value="1"/>
</dbReference>
<evidence type="ECO:0000256" key="4">
    <source>
        <dbReference type="ARBA" id="ARBA00022692"/>
    </source>
</evidence>
<dbReference type="InterPro" id="IPR010989">
    <property type="entry name" value="SNARE"/>
</dbReference>
<evidence type="ECO:0000256" key="8">
    <source>
        <dbReference type="ARBA" id="ARBA00073343"/>
    </source>
</evidence>
<name>H2B1V6_KAZAF</name>
<dbReference type="RefSeq" id="XP_003959741.1">
    <property type="nucleotide sequence ID" value="XM_003959692.1"/>
</dbReference>
<dbReference type="InterPro" id="IPR000727">
    <property type="entry name" value="T_SNARE_dom"/>
</dbReference>
<protein>
    <recommendedName>
        <fullName evidence="8">t-SNARE affecting a late Golgi compartment protein 1</fullName>
    </recommendedName>
</protein>
<dbReference type="GO" id="GO:0005768">
    <property type="term" value="C:endosome"/>
    <property type="evidence" value="ECO:0007669"/>
    <property type="project" value="EnsemblFungi"/>
</dbReference>
<dbReference type="SUPFAM" id="SSF58038">
    <property type="entry name" value="SNARE fusion complex"/>
    <property type="match status" value="1"/>
</dbReference>
<dbReference type="GO" id="GO:0006897">
    <property type="term" value="P:endocytosis"/>
    <property type="evidence" value="ECO:0007669"/>
    <property type="project" value="EnsemblFungi"/>
</dbReference>
<keyword evidence="5 9" id="KW-1133">Transmembrane helix</keyword>
<dbReference type="SMART" id="SM00397">
    <property type="entry name" value="t_SNARE"/>
    <property type="match status" value="1"/>
</dbReference>
<dbReference type="Proteomes" id="UP000005220">
    <property type="component" value="Chromosome 11"/>
</dbReference>
<dbReference type="FunCoup" id="H2B1V6">
    <property type="interactions" value="305"/>
</dbReference>
<dbReference type="GO" id="GO:0006906">
    <property type="term" value="P:vesicle fusion"/>
    <property type="evidence" value="ECO:0007669"/>
    <property type="project" value="EnsemblFungi"/>
</dbReference>
<dbReference type="SUPFAM" id="SSF47661">
    <property type="entry name" value="t-snare proteins"/>
    <property type="match status" value="1"/>
</dbReference>
<dbReference type="STRING" id="1071382.H2B1V6"/>